<evidence type="ECO:0000313" key="4">
    <source>
        <dbReference type="Proteomes" id="UP000177817"/>
    </source>
</evidence>
<dbReference type="PRINTS" id="PR00127">
    <property type="entry name" value="CLPPROTEASEP"/>
</dbReference>
<protein>
    <recommendedName>
        <fullName evidence="2">ATP-dependent Clp protease proteolytic subunit</fullName>
    </recommendedName>
</protein>
<comment type="caution">
    <text evidence="3">The sequence shown here is derived from an EMBL/GenBank/DDBJ whole genome shotgun (WGS) entry which is preliminary data.</text>
</comment>
<dbReference type="InterPro" id="IPR001907">
    <property type="entry name" value="ClpP"/>
</dbReference>
<dbReference type="InterPro" id="IPR023562">
    <property type="entry name" value="ClpP/TepA"/>
</dbReference>
<evidence type="ECO:0000256" key="1">
    <source>
        <dbReference type="ARBA" id="ARBA00007039"/>
    </source>
</evidence>
<evidence type="ECO:0000256" key="2">
    <source>
        <dbReference type="RuleBase" id="RU003567"/>
    </source>
</evidence>
<dbReference type="Pfam" id="PF00574">
    <property type="entry name" value="CLP_protease"/>
    <property type="match status" value="1"/>
</dbReference>
<gene>
    <name evidence="3" type="ORF">A2677_00660</name>
</gene>
<dbReference type="Proteomes" id="UP000177817">
    <property type="component" value="Unassembled WGS sequence"/>
</dbReference>
<dbReference type="InterPro" id="IPR029045">
    <property type="entry name" value="ClpP/crotonase-like_dom_sf"/>
</dbReference>
<dbReference type="SUPFAM" id="SSF52096">
    <property type="entry name" value="ClpP/crotonase"/>
    <property type="match status" value="1"/>
</dbReference>
<sequence>MVLAEEVKPDAIRDLISRMRDLMDEAPEDWIQLNIMSPGGQISTGFGLYDFVQANKLKLQTVVLGHAHSMAVPLFLAGTRRIVARRAIMLLHEVGYVFEQKERLDLTQIRRRYRLLEHQQKEYIEVLVERTGGKLNAAQALKLMETDTILTATQAVRYGIAHEILP</sequence>
<dbReference type="PANTHER" id="PTHR10381">
    <property type="entry name" value="ATP-DEPENDENT CLP PROTEASE PROTEOLYTIC SUBUNIT"/>
    <property type="match status" value="1"/>
</dbReference>
<dbReference type="AlphaFoldDB" id="A0A1G2BL60"/>
<dbReference type="GO" id="GO:0009368">
    <property type="term" value="C:endopeptidase Clp complex"/>
    <property type="evidence" value="ECO:0007669"/>
    <property type="project" value="TreeGrafter"/>
</dbReference>
<name>A0A1G2BL60_9BACT</name>
<dbReference type="PANTHER" id="PTHR10381:SF11">
    <property type="entry name" value="ATP-DEPENDENT CLP PROTEASE PROTEOLYTIC SUBUNIT, MITOCHONDRIAL"/>
    <property type="match status" value="1"/>
</dbReference>
<reference evidence="3 4" key="1">
    <citation type="journal article" date="2016" name="Nat. Commun.">
        <title>Thousands of microbial genomes shed light on interconnected biogeochemical processes in an aquifer system.</title>
        <authorList>
            <person name="Anantharaman K."/>
            <person name="Brown C.T."/>
            <person name="Hug L.A."/>
            <person name="Sharon I."/>
            <person name="Castelle C.J."/>
            <person name="Probst A.J."/>
            <person name="Thomas B.C."/>
            <person name="Singh A."/>
            <person name="Wilkins M.J."/>
            <person name="Karaoz U."/>
            <person name="Brodie E.L."/>
            <person name="Williams K.H."/>
            <person name="Hubbard S.S."/>
            <person name="Banfield J.F."/>
        </authorList>
    </citation>
    <scope>NUCLEOTIDE SEQUENCE [LARGE SCALE GENOMIC DNA]</scope>
</reference>
<dbReference type="GO" id="GO:0004176">
    <property type="term" value="F:ATP-dependent peptidase activity"/>
    <property type="evidence" value="ECO:0007669"/>
    <property type="project" value="InterPro"/>
</dbReference>
<dbReference type="GO" id="GO:0006515">
    <property type="term" value="P:protein quality control for misfolded or incompletely synthesized proteins"/>
    <property type="evidence" value="ECO:0007669"/>
    <property type="project" value="TreeGrafter"/>
</dbReference>
<dbReference type="Gene3D" id="3.90.226.10">
    <property type="entry name" value="2-enoyl-CoA Hydratase, Chain A, domain 1"/>
    <property type="match status" value="1"/>
</dbReference>
<accession>A0A1G2BL60</accession>
<dbReference type="GO" id="GO:0004252">
    <property type="term" value="F:serine-type endopeptidase activity"/>
    <property type="evidence" value="ECO:0007669"/>
    <property type="project" value="InterPro"/>
</dbReference>
<proteinExistence type="inferred from homology"/>
<dbReference type="GO" id="GO:0051117">
    <property type="term" value="F:ATPase binding"/>
    <property type="evidence" value="ECO:0007669"/>
    <property type="project" value="TreeGrafter"/>
</dbReference>
<dbReference type="EMBL" id="MHKK01000047">
    <property type="protein sequence ID" value="OGY88947.1"/>
    <property type="molecule type" value="Genomic_DNA"/>
</dbReference>
<comment type="similarity">
    <text evidence="1 2">Belongs to the peptidase S14 family.</text>
</comment>
<evidence type="ECO:0000313" key="3">
    <source>
        <dbReference type="EMBL" id="OGY88947.1"/>
    </source>
</evidence>
<organism evidence="3 4">
    <name type="scientific">Candidatus Komeilibacteria bacterium RIFCSPHIGHO2_01_FULL_52_14</name>
    <dbReference type="NCBI Taxonomy" id="1798549"/>
    <lineage>
        <taxon>Bacteria</taxon>
        <taxon>Candidatus Komeiliibacteriota</taxon>
    </lineage>
</organism>